<proteinExistence type="predicted"/>
<dbReference type="InterPro" id="IPR012495">
    <property type="entry name" value="TadE-like_dom"/>
</dbReference>
<evidence type="ECO:0000313" key="3">
    <source>
        <dbReference type="EMBL" id="GAA4704728.1"/>
    </source>
</evidence>
<dbReference type="Pfam" id="PF07811">
    <property type="entry name" value="TadE"/>
    <property type="match status" value="1"/>
</dbReference>
<keyword evidence="1" id="KW-1133">Transmembrane helix</keyword>
<keyword evidence="1" id="KW-0472">Membrane</keyword>
<protein>
    <recommendedName>
        <fullName evidence="2">TadE-like domain-containing protein</fullName>
    </recommendedName>
</protein>
<evidence type="ECO:0000313" key="4">
    <source>
        <dbReference type="Proteomes" id="UP001500843"/>
    </source>
</evidence>
<comment type="caution">
    <text evidence="3">The sequence shown here is derived from an EMBL/GenBank/DDBJ whole genome shotgun (WGS) entry which is preliminary data.</text>
</comment>
<evidence type="ECO:0000256" key="1">
    <source>
        <dbReference type="SAM" id="Phobius"/>
    </source>
</evidence>
<dbReference type="Proteomes" id="UP001500843">
    <property type="component" value="Unassembled WGS sequence"/>
</dbReference>
<feature type="domain" description="TadE-like" evidence="2">
    <location>
        <begin position="10"/>
        <end position="52"/>
    </location>
</feature>
<name>A0ABP8XBG4_9MICO</name>
<reference evidence="4" key="1">
    <citation type="journal article" date="2019" name="Int. J. Syst. Evol. Microbiol.">
        <title>The Global Catalogue of Microorganisms (GCM) 10K type strain sequencing project: providing services to taxonomists for standard genome sequencing and annotation.</title>
        <authorList>
            <consortium name="The Broad Institute Genomics Platform"/>
            <consortium name="The Broad Institute Genome Sequencing Center for Infectious Disease"/>
            <person name="Wu L."/>
            <person name="Ma J."/>
        </authorList>
    </citation>
    <scope>NUCLEOTIDE SEQUENCE [LARGE SCALE GENOMIC DNA]</scope>
    <source>
        <strain evidence="4">JCM 17975</strain>
    </source>
</reference>
<accession>A0ABP8XBG4</accession>
<feature type="transmembrane region" description="Helical" evidence="1">
    <location>
        <begin position="12"/>
        <end position="31"/>
    </location>
</feature>
<sequence length="120" mass="12620">MSGRTRRERGQATVELVGLVFAVLLVGLLAIQGITVAQTASIAQEAARNGARALSLGQDWKAVVERTVPDGLDVQDLEPDVDDGTARVRVEISAPLGLAGMDIVDLAVTRTAAFPVEADR</sequence>
<keyword evidence="4" id="KW-1185">Reference proteome</keyword>
<gene>
    <name evidence="3" type="ORF">GCM10023198_27990</name>
</gene>
<evidence type="ECO:0000259" key="2">
    <source>
        <dbReference type="Pfam" id="PF07811"/>
    </source>
</evidence>
<keyword evidence="1" id="KW-0812">Transmembrane</keyword>
<dbReference type="EMBL" id="BAABHM010000012">
    <property type="protein sequence ID" value="GAA4704728.1"/>
    <property type="molecule type" value="Genomic_DNA"/>
</dbReference>
<organism evidence="3 4">
    <name type="scientific">Promicromonospora umidemergens</name>
    <dbReference type="NCBI Taxonomy" id="629679"/>
    <lineage>
        <taxon>Bacteria</taxon>
        <taxon>Bacillati</taxon>
        <taxon>Actinomycetota</taxon>
        <taxon>Actinomycetes</taxon>
        <taxon>Micrococcales</taxon>
        <taxon>Promicromonosporaceae</taxon>
        <taxon>Promicromonospora</taxon>
    </lineage>
</organism>
<dbReference type="RefSeq" id="WP_253869674.1">
    <property type="nucleotide sequence ID" value="NZ_BAABHM010000012.1"/>
</dbReference>